<dbReference type="Gene3D" id="3.30.450.20">
    <property type="entry name" value="PAS domain"/>
    <property type="match status" value="1"/>
</dbReference>
<proteinExistence type="predicted"/>
<dbReference type="InterPro" id="IPR035965">
    <property type="entry name" value="PAS-like_dom_sf"/>
</dbReference>
<dbReference type="Proteomes" id="UP000076609">
    <property type="component" value="Unassembled WGS sequence"/>
</dbReference>
<keyword evidence="2" id="KW-1185">Reference proteome</keyword>
<evidence type="ECO:0000313" key="2">
    <source>
        <dbReference type="Proteomes" id="UP000076609"/>
    </source>
</evidence>
<organism evidence="1 2">
    <name type="scientific">Sphingomonas hankookensis</name>
    <dbReference type="NCBI Taxonomy" id="563996"/>
    <lineage>
        <taxon>Bacteria</taxon>
        <taxon>Pseudomonadati</taxon>
        <taxon>Pseudomonadota</taxon>
        <taxon>Alphaproteobacteria</taxon>
        <taxon>Sphingomonadales</taxon>
        <taxon>Sphingomonadaceae</taxon>
        <taxon>Sphingomonas</taxon>
    </lineage>
</organism>
<protein>
    <recommendedName>
        <fullName evidence="3">Diguanylate cyclase</fullName>
    </recommendedName>
</protein>
<evidence type="ECO:0008006" key="3">
    <source>
        <dbReference type="Google" id="ProtNLM"/>
    </source>
</evidence>
<dbReference type="RefSeq" id="WP_066687026.1">
    <property type="nucleotide sequence ID" value="NZ_CP117025.1"/>
</dbReference>
<dbReference type="SUPFAM" id="SSF55785">
    <property type="entry name" value="PYP-like sensor domain (PAS domain)"/>
    <property type="match status" value="1"/>
</dbReference>
<gene>
    <name evidence="1" type="ORF">AVT10_00790</name>
</gene>
<name>A0ABR5YG19_9SPHN</name>
<dbReference type="EMBL" id="LQQO01000001">
    <property type="protein sequence ID" value="KZE18622.1"/>
    <property type="molecule type" value="Genomic_DNA"/>
</dbReference>
<accession>A0ABR5YG19</accession>
<reference evidence="2" key="1">
    <citation type="submission" date="2016-01" db="EMBL/GenBank/DDBJ databases">
        <title>Draft genome of Chromobacterium sp. F49.</title>
        <authorList>
            <person name="Hong K.W."/>
        </authorList>
    </citation>
    <scope>NUCLEOTIDE SEQUENCE [LARGE SCALE GENOMIC DNA]</scope>
    <source>
        <strain evidence="2">CN3</strain>
    </source>
</reference>
<evidence type="ECO:0000313" key="1">
    <source>
        <dbReference type="EMBL" id="KZE18622.1"/>
    </source>
</evidence>
<sequence length="143" mass="16109">MLPTEPLPLHHSWPIFERGLRLSEGLLDIGYSPGLAGDGPFSCDLTTNRLTWSEATFLLFGLPIGVPPKRECVLPMYRPESRAAVERLRSHAIRHHRGFTIDAAVDAPGQPFRWLRIVAAPDIENGRAVRLRGVHQDVTHEYR</sequence>
<comment type="caution">
    <text evidence="1">The sequence shown here is derived from an EMBL/GenBank/DDBJ whole genome shotgun (WGS) entry which is preliminary data.</text>
</comment>